<dbReference type="InterPro" id="IPR000961">
    <property type="entry name" value="AGC-kinase_C"/>
</dbReference>
<dbReference type="EC" id="2.7.11.1" evidence="1"/>
<feature type="domain" description="Protein kinase" evidence="11">
    <location>
        <begin position="48"/>
        <end position="552"/>
    </location>
</feature>
<dbReference type="EMBL" id="CVQH01027527">
    <property type="protein sequence ID" value="CRK42458.1"/>
    <property type="molecule type" value="Genomic_DNA"/>
</dbReference>
<evidence type="ECO:0000256" key="7">
    <source>
        <dbReference type="ARBA" id="ARBA00047899"/>
    </source>
</evidence>
<reference evidence="13 14" key="1">
    <citation type="submission" date="2015-05" db="EMBL/GenBank/DDBJ databases">
        <authorList>
            <person name="Wang D.B."/>
            <person name="Wang M."/>
        </authorList>
    </citation>
    <scope>NUCLEOTIDE SEQUENCE [LARGE SCALE GENOMIC DNA]</scope>
    <source>
        <strain evidence="13">VL1</strain>
    </source>
</reference>
<feature type="binding site" evidence="9">
    <location>
        <position position="87"/>
    </location>
    <ligand>
        <name>ATP</name>
        <dbReference type="ChEBI" id="CHEBI:30616"/>
    </ligand>
</feature>
<dbReference type="InterPro" id="IPR008271">
    <property type="entry name" value="Ser/Thr_kinase_AS"/>
</dbReference>
<protein>
    <recommendedName>
        <fullName evidence="1">non-specific serine/threonine protein kinase</fullName>
        <ecNumber evidence="1">2.7.11.1</ecNumber>
    </recommendedName>
</protein>
<dbReference type="STRING" id="100787.A0A0G4N7N7"/>
<evidence type="ECO:0000256" key="4">
    <source>
        <dbReference type="ARBA" id="ARBA00022741"/>
    </source>
</evidence>
<evidence type="ECO:0000256" key="8">
    <source>
        <dbReference type="ARBA" id="ARBA00048679"/>
    </source>
</evidence>
<dbReference type="InterPro" id="IPR000719">
    <property type="entry name" value="Prot_kinase_dom"/>
</dbReference>
<evidence type="ECO:0000256" key="2">
    <source>
        <dbReference type="ARBA" id="ARBA00022527"/>
    </source>
</evidence>
<evidence type="ECO:0000259" key="11">
    <source>
        <dbReference type="PROSITE" id="PS50011"/>
    </source>
</evidence>
<dbReference type="PANTHER" id="PTHR24356">
    <property type="entry name" value="SERINE/THREONINE-PROTEIN KINASE"/>
    <property type="match status" value="1"/>
</dbReference>
<evidence type="ECO:0000256" key="9">
    <source>
        <dbReference type="PROSITE-ProRule" id="PRU10141"/>
    </source>
</evidence>
<dbReference type="Gene3D" id="1.10.510.10">
    <property type="entry name" value="Transferase(Phosphotransferase) domain 1"/>
    <property type="match status" value="3"/>
</dbReference>
<dbReference type="Gene3D" id="3.30.200.20">
    <property type="entry name" value="Phosphorylase Kinase, domain 1"/>
    <property type="match status" value="3"/>
</dbReference>
<evidence type="ECO:0000256" key="1">
    <source>
        <dbReference type="ARBA" id="ARBA00012513"/>
    </source>
</evidence>
<proteinExistence type="predicted"/>
<feature type="domain" description="AGC-kinase C-terminal" evidence="12">
    <location>
        <begin position="553"/>
        <end position="637"/>
    </location>
</feature>
<evidence type="ECO:0000256" key="10">
    <source>
        <dbReference type="SAM" id="MobiDB-lite"/>
    </source>
</evidence>
<evidence type="ECO:0000256" key="5">
    <source>
        <dbReference type="ARBA" id="ARBA00022777"/>
    </source>
</evidence>
<evidence type="ECO:0000259" key="12">
    <source>
        <dbReference type="PROSITE" id="PS51285"/>
    </source>
</evidence>
<dbReference type="PROSITE" id="PS00108">
    <property type="entry name" value="PROTEIN_KINASE_ST"/>
    <property type="match status" value="2"/>
</dbReference>
<comment type="catalytic activity">
    <reaction evidence="7">
        <text>L-threonyl-[protein] + ATP = O-phospho-L-threonyl-[protein] + ADP + H(+)</text>
        <dbReference type="Rhea" id="RHEA:46608"/>
        <dbReference type="Rhea" id="RHEA-COMP:11060"/>
        <dbReference type="Rhea" id="RHEA-COMP:11605"/>
        <dbReference type="ChEBI" id="CHEBI:15378"/>
        <dbReference type="ChEBI" id="CHEBI:30013"/>
        <dbReference type="ChEBI" id="CHEBI:30616"/>
        <dbReference type="ChEBI" id="CHEBI:61977"/>
        <dbReference type="ChEBI" id="CHEBI:456216"/>
        <dbReference type="EC" id="2.7.11.1"/>
    </reaction>
</comment>
<dbReference type="InterPro" id="IPR050236">
    <property type="entry name" value="Ser_Thr_kinase_AGC"/>
</dbReference>
<keyword evidence="5" id="KW-0418">Kinase</keyword>
<dbReference type="AlphaFoldDB" id="A0A0G4N7N7"/>
<keyword evidence="3" id="KW-0808">Transferase</keyword>
<accession>A0A0G4N7N7</accession>
<sequence>MNPGVEVPVLFYPQDVKVRAMEKAATAKAHFETYYSDLLQDGPCVKNYSTLKNLGKGSFGVVRLVRENGDGDLQSGQRRQKNVYAMKVIRKTDMIRSSQEGHLRAERDFLIASETSEWIVQLVSSFQDATNLYLVMEYMPGGDFLGLLIRENILEEHVARHYVAEMVVCVEEAHRLGFIHRDVKPDNFLIDAHGHLKISDFGLAFDGRWQHDTAYYLWQRDDLMRNLGIAVEGDATDQKEDTKTKTDMIRSSQEGHLRAERDFLIASETSEWIVQLVSSFQDATNLYLVMEYMPGGDFLGLLIRENILEEHVARHYVAEMVVCVEEAHRLGFIHRDVKPDNFLIDAHGHLKISDFGLAFDGRWQHDTAYYLWQRDDLMRNLGIAVEGDATDQKEDTKTSKAHKRHQDRVERERHKPPSCFRANAEGDEQIPLVGSLLDWRATRNRTYAKSVVGTSHIGIILYECLYGCTPFLAEGGRHDTKKKILAHDASTFEFPRDIPGVSYECQHLILQLLQNQECRLSSPKYRSQDPLAPQHYVFAEDDAIDIKNHPWFQYLDWNHLHRMTPGFVPHLHASDDTRYFDEDEPVSDWSETAESEGPIISPHKMKRLLRREGFCSRSIGSFMGYIATPFDTTRLRQIDQRIEGKAHFSEEDKHVLKYLVRKFGCKERKGARDILLRDPTTRRDVMNVRKQKAFVDYTWKRAPEPPCVPVAAVDDDGMCYHEEMTETYQQERHAYEAYAAQGTYWELDGQYEIGGGPYAMVNTMYWQGQQQYEQRLDRPYFWDGQYR</sequence>
<dbReference type="InterPro" id="IPR017441">
    <property type="entry name" value="Protein_kinase_ATP_BS"/>
</dbReference>
<keyword evidence="2" id="KW-0723">Serine/threonine-protein kinase</keyword>
<feature type="region of interest" description="Disordered" evidence="10">
    <location>
        <begin position="389"/>
        <end position="421"/>
    </location>
</feature>
<dbReference type="GO" id="GO:0005524">
    <property type="term" value="F:ATP binding"/>
    <property type="evidence" value="ECO:0007669"/>
    <property type="project" value="UniProtKB-UniRule"/>
</dbReference>
<organism evidence="13 14">
    <name type="scientific">Verticillium longisporum</name>
    <name type="common">Verticillium dahliae var. longisporum</name>
    <dbReference type="NCBI Taxonomy" id="100787"/>
    <lineage>
        <taxon>Eukaryota</taxon>
        <taxon>Fungi</taxon>
        <taxon>Dikarya</taxon>
        <taxon>Ascomycota</taxon>
        <taxon>Pezizomycotina</taxon>
        <taxon>Sordariomycetes</taxon>
        <taxon>Hypocreomycetidae</taxon>
        <taxon>Glomerellales</taxon>
        <taxon>Plectosphaerellaceae</taxon>
        <taxon>Verticillium</taxon>
    </lineage>
</organism>
<dbReference type="Proteomes" id="UP000044602">
    <property type="component" value="Unassembled WGS sequence"/>
</dbReference>
<keyword evidence="14" id="KW-1185">Reference proteome</keyword>
<evidence type="ECO:0000256" key="3">
    <source>
        <dbReference type="ARBA" id="ARBA00022679"/>
    </source>
</evidence>
<name>A0A0G4N7N7_VERLO</name>
<evidence type="ECO:0000313" key="14">
    <source>
        <dbReference type="Proteomes" id="UP000044602"/>
    </source>
</evidence>
<gene>
    <name evidence="13" type="ORF">BN1708_008752</name>
</gene>
<dbReference type="InterPro" id="IPR011009">
    <property type="entry name" value="Kinase-like_dom_sf"/>
</dbReference>
<dbReference type="PANTHER" id="PTHR24356:SF400">
    <property type="entry name" value="SERINE_THREONINE-PROTEIN KINASE CBK1"/>
    <property type="match status" value="1"/>
</dbReference>
<dbReference type="GO" id="GO:0035556">
    <property type="term" value="P:intracellular signal transduction"/>
    <property type="evidence" value="ECO:0007669"/>
    <property type="project" value="TreeGrafter"/>
</dbReference>
<keyword evidence="4 9" id="KW-0547">Nucleotide-binding</keyword>
<dbReference type="PROSITE" id="PS51285">
    <property type="entry name" value="AGC_KINASE_CTER"/>
    <property type="match status" value="1"/>
</dbReference>
<dbReference type="SUPFAM" id="SSF56112">
    <property type="entry name" value="Protein kinase-like (PK-like)"/>
    <property type="match status" value="2"/>
</dbReference>
<evidence type="ECO:0000313" key="13">
    <source>
        <dbReference type="EMBL" id="CRK42458.1"/>
    </source>
</evidence>
<evidence type="ECO:0000256" key="6">
    <source>
        <dbReference type="ARBA" id="ARBA00022840"/>
    </source>
</evidence>
<dbReference type="Pfam" id="PF00069">
    <property type="entry name" value="Pkinase"/>
    <property type="match status" value="2"/>
</dbReference>
<dbReference type="PROSITE" id="PS50011">
    <property type="entry name" value="PROTEIN_KINASE_DOM"/>
    <property type="match status" value="1"/>
</dbReference>
<keyword evidence="6 9" id="KW-0067">ATP-binding</keyword>
<dbReference type="GO" id="GO:0004674">
    <property type="term" value="F:protein serine/threonine kinase activity"/>
    <property type="evidence" value="ECO:0007669"/>
    <property type="project" value="UniProtKB-KW"/>
</dbReference>
<dbReference type="SMART" id="SM00220">
    <property type="entry name" value="S_TKc"/>
    <property type="match status" value="2"/>
</dbReference>
<comment type="catalytic activity">
    <reaction evidence="8">
        <text>L-seryl-[protein] + ATP = O-phospho-L-seryl-[protein] + ADP + H(+)</text>
        <dbReference type="Rhea" id="RHEA:17989"/>
        <dbReference type="Rhea" id="RHEA-COMP:9863"/>
        <dbReference type="Rhea" id="RHEA-COMP:11604"/>
        <dbReference type="ChEBI" id="CHEBI:15378"/>
        <dbReference type="ChEBI" id="CHEBI:29999"/>
        <dbReference type="ChEBI" id="CHEBI:30616"/>
        <dbReference type="ChEBI" id="CHEBI:83421"/>
        <dbReference type="ChEBI" id="CHEBI:456216"/>
        <dbReference type="EC" id="2.7.11.1"/>
    </reaction>
</comment>
<dbReference type="PROSITE" id="PS00107">
    <property type="entry name" value="PROTEIN_KINASE_ATP"/>
    <property type="match status" value="1"/>
</dbReference>